<reference evidence="1" key="1">
    <citation type="journal article" date="2020" name="Nature">
        <title>Giant virus diversity and host interactions through global metagenomics.</title>
        <authorList>
            <person name="Schulz F."/>
            <person name="Roux S."/>
            <person name="Paez-Espino D."/>
            <person name="Jungbluth S."/>
            <person name="Walsh D.A."/>
            <person name="Denef V.J."/>
            <person name="McMahon K.D."/>
            <person name="Konstantinidis K.T."/>
            <person name="Eloe-Fadrosh E.A."/>
            <person name="Kyrpides N.C."/>
            <person name="Woyke T."/>
        </authorList>
    </citation>
    <scope>NUCLEOTIDE SEQUENCE</scope>
    <source>
        <strain evidence="1">GVMAG-M-3300023179-116</strain>
    </source>
</reference>
<protein>
    <recommendedName>
        <fullName evidence="2">DUF616 domain-containing protein</fullName>
    </recommendedName>
</protein>
<accession>A0A6C0E508</accession>
<evidence type="ECO:0000313" key="1">
    <source>
        <dbReference type="EMBL" id="QHT23660.1"/>
    </source>
</evidence>
<dbReference type="EMBL" id="MN739734">
    <property type="protein sequence ID" value="QHT23660.1"/>
    <property type="molecule type" value="Genomic_DNA"/>
</dbReference>
<dbReference type="AlphaFoldDB" id="A0A6C0E508"/>
<organism evidence="1">
    <name type="scientific">viral metagenome</name>
    <dbReference type="NCBI Taxonomy" id="1070528"/>
    <lineage>
        <taxon>unclassified sequences</taxon>
        <taxon>metagenomes</taxon>
        <taxon>organismal metagenomes</taxon>
    </lineage>
</organism>
<sequence length="269" mass="31789">MSKICFITAIYGNYESSCKKFIEQTVETDFICFTDNKDIISNGWIINTTPYHLTNKSDLDDDSYVNSLCNNQHTFNIAKYYKQSFTKIPILEKYDVIVWLDGTIEIIYDKTSEYILNNIYKEKIMGWHHESRYGILGNEVSASKSDGRYSSTNWNNQSQPYQDVSYQYQCYIEDGYNDDTFFKNMISHTPHMGVWITCFVAFLNKDNDIKNFLDLWYLQTLKYTTQDQIGFPYVCQKTNIIPYTLPNNEIYGEQPHNNTMFYIKHYHGK</sequence>
<name>A0A6C0E508_9ZZZZ</name>
<evidence type="ECO:0008006" key="2">
    <source>
        <dbReference type="Google" id="ProtNLM"/>
    </source>
</evidence>
<proteinExistence type="predicted"/>